<evidence type="ECO:0000313" key="2">
    <source>
        <dbReference type="EMBL" id="GHH75239.1"/>
    </source>
</evidence>
<gene>
    <name evidence="2" type="ORF">GCM10018781_43670</name>
</gene>
<sequence length="124" mass="13013">MPIRRLFRGSSVPTLYPQGVFPHRHSPASGPAAPIEDSGVPASKAHPVRPERPPSISAPGRAGPVPQRTAIGLNQLSYDSAQVDIPSASRAAPAVRVRPESILTPSRHPSGHFPSAGRRAPMGP</sequence>
<feature type="region of interest" description="Disordered" evidence="1">
    <location>
        <begin position="88"/>
        <end position="124"/>
    </location>
</feature>
<keyword evidence="3" id="KW-1185">Reference proteome</keyword>
<reference evidence="2" key="1">
    <citation type="journal article" date="2014" name="Int. J. Syst. Evol. Microbiol.">
        <title>Complete genome sequence of Corynebacterium casei LMG S-19264T (=DSM 44701T), isolated from a smear-ripened cheese.</title>
        <authorList>
            <consortium name="US DOE Joint Genome Institute (JGI-PGF)"/>
            <person name="Walter F."/>
            <person name="Albersmeier A."/>
            <person name="Kalinowski J."/>
            <person name="Ruckert C."/>
        </authorList>
    </citation>
    <scope>NUCLEOTIDE SEQUENCE</scope>
    <source>
        <strain evidence="2">JCM 4646</strain>
    </source>
</reference>
<accession>A0A919G098</accession>
<dbReference type="EMBL" id="BNBO01000025">
    <property type="protein sequence ID" value="GHH75239.1"/>
    <property type="molecule type" value="Genomic_DNA"/>
</dbReference>
<evidence type="ECO:0000313" key="3">
    <source>
        <dbReference type="Proteomes" id="UP000617734"/>
    </source>
</evidence>
<dbReference type="AlphaFoldDB" id="A0A919G098"/>
<reference evidence="2" key="2">
    <citation type="submission" date="2020-09" db="EMBL/GenBank/DDBJ databases">
        <authorList>
            <person name="Sun Q."/>
            <person name="Ohkuma M."/>
        </authorList>
    </citation>
    <scope>NUCLEOTIDE SEQUENCE</scope>
    <source>
        <strain evidence="2">JCM 4646</strain>
    </source>
</reference>
<dbReference type="Proteomes" id="UP000617734">
    <property type="component" value="Unassembled WGS sequence"/>
</dbReference>
<comment type="caution">
    <text evidence="2">The sequence shown here is derived from an EMBL/GenBank/DDBJ whole genome shotgun (WGS) entry which is preliminary data.</text>
</comment>
<protein>
    <submittedName>
        <fullName evidence="2">Uncharacterized protein</fullName>
    </submittedName>
</protein>
<proteinExistence type="predicted"/>
<evidence type="ECO:0000256" key="1">
    <source>
        <dbReference type="SAM" id="MobiDB-lite"/>
    </source>
</evidence>
<organism evidence="2 3">
    <name type="scientific">Kitasatospora indigofera</name>
    <dbReference type="NCBI Taxonomy" id="67307"/>
    <lineage>
        <taxon>Bacteria</taxon>
        <taxon>Bacillati</taxon>
        <taxon>Actinomycetota</taxon>
        <taxon>Actinomycetes</taxon>
        <taxon>Kitasatosporales</taxon>
        <taxon>Streptomycetaceae</taxon>
        <taxon>Kitasatospora</taxon>
    </lineage>
</organism>
<feature type="region of interest" description="Disordered" evidence="1">
    <location>
        <begin position="1"/>
        <end position="67"/>
    </location>
</feature>
<name>A0A919G098_9ACTN</name>